<dbReference type="EMBL" id="JXXK01000006">
    <property type="protein sequence ID" value="KJF40559.1"/>
    <property type="molecule type" value="Genomic_DNA"/>
</dbReference>
<evidence type="ECO:0000259" key="2">
    <source>
        <dbReference type="Pfam" id="PF09039"/>
    </source>
</evidence>
<feature type="domain" description="Mu DNA binding I gamma subdomain" evidence="2">
    <location>
        <begin position="154"/>
        <end position="246"/>
    </location>
</feature>
<dbReference type="SUPFAM" id="SSF53098">
    <property type="entry name" value="Ribonuclease H-like"/>
    <property type="match status" value="1"/>
</dbReference>
<evidence type="ECO:0000259" key="3">
    <source>
        <dbReference type="Pfam" id="PF09299"/>
    </source>
</evidence>
<organism evidence="4 5">
    <name type="scientific">Ruthenibacterium lactatiformans</name>
    <dbReference type="NCBI Taxonomy" id="1550024"/>
    <lineage>
        <taxon>Bacteria</taxon>
        <taxon>Bacillati</taxon>
        <taxon>Bacillota</taxon>
        <taxon>Clostridia</taxon>
        <taxon>Eubacteriales</taxon>
        <taxon>Oscillospiraceae</taxon>
        <taxon>Ruthenibacterium</taxon>
    </lineage>
</organism>
<sequence length="656" mass="75439">MLSAREVAELTGWPLRTVRYRAQTGRIPAVSILNNRNRSEYAFPLATQSNEIQLKYYEQHGLTLSAPEKTALQKVKPSPVQRPLDSYTDADREKIGFWQDVVDQWMLYRSQTGKPLSELDHKFVQHMRVENPGMELSVPTLYRKKKALDQGDLDSVIDRRGKARKGKTDMPEYIKKTFLHYYLVDGGEGHAYSIAKCMEYTEKWAEKNAVNALPLPSYSSFYRIAMDVPEAVRILMREGERAYYNKASVYTRRDYESIASNDWWVGDTYTCDTLTLGPNGKPHRPYLTAWVDVRSGIFVGWYISFGGNSSQNSIYALRRGCLAYGMPNHNAYVDNGREYLTFDFGGRGHRAKKVLANGEAPFEPKTILDYMGVEMKNAIVQNSRAKLVERSFRNVKEHIMRLFPTYTGGSPEEKPEALKKALQRGDIPTDEEFIQKVDLLISGYLNYEPYYGSVPADKGKRRIDVYNEHLEHVRHVEEDVLNLMMLRTSKPKKVDREGVYLNIRGKKVWYNCPELHSLWQEKKVYLRYDPDDLSSVRVYREDGSFIMTAPRCELEAKYGATQEEIARQQQLKNKYKRVVQELAATLLPDAPPEEAAALVARMAEENLAGPTTPRKPKTVELARWDEEPMAMAVGDIDIFRMNKNSDGGYDDDEFDY</sequence>
<dbReference type="GO" id="GO:0003677">
    <property type="term" value="F:DNA binding"/>
    <property type="evidence" value="ECO:0007669"/>
    <property type="project" value="InterPro"/>
</dbReference>
<accession>A0A0D8J1C2</accession>
<feature type="domain" description="Bacteriophage Mu transposase" evidence="1">
    <location>
        <begin position="259"/>
        <end position="431"/>
    </location>
</feature>
<dbReference type="Pfam" id="PF09299">
    <property type="entry name" value="Mu-transpos_C"/>
    <property type="match status" value="1"/>
</dbReference>
<dbReference type="Gene3D" id="2.30.30.130">
    <property type="entry name" value="Transposase, Mu, C-terminal"/>
    <property type="match status" value="1"/>
</dbReference>
<dbReference type="Pfam" id="PF02914">
    <property type="entry name" value="DDE_2"/>
    <property type="match status" value="1"/>
</dbReference>
<evidence type="ECO:0000313" key="5">
    <source>
        <dbReference type="Proteomes" id="UP000032483"/>
    </source>
</evidence>
<name>A0A0D8J1C2_9FIRM</name>
<dbReference type="InterPro" id="IPR009004">
    <property type="entry name" value="Transposase_Mu_C"/>
</dbReference>
<dbReference type="InterPro" id="IPR012337">
    <property type="entry name" value="RNaseH-like_sf"/>
</dbReference>
<evidence type="ECO:0000259" key="1">
    <source>
        <dbReference type="Pfam" id="PF02914"/>
    </source>
</evidence>
<protein>
    <submittedName>
        <fullName evidence="4">Uncharacterized protein</fullName>
    </submittedName>
</protein>
<dbReference type="InterPro" id="IPR036397">
    <property type="entry name" value="RNaseH_sf"/>
</dbReference>
<comment type="caution">
    <text evidence="4">The sequence shown here is derived from an EMBL/GenBank/DDBJ whole genome shotgun (WGS) entry which is preliminary data.</text>
</comment>
<dbReference type="AlphaFoldDB" id="A0A0D8J1C2"/>
<dbReference type="Gene3D" id="3.30.420.10">
    <property type="entry name" value="Ribonuclease H-like superfamily/Ribonuclease H"/>
    <property type="match status" value="1"/>
</dbReference>
<feature type="domain" description="Transposase-like Mu C-terminal" evidence="3">
    <location>
        <begin position="484"/>
        <end position="548"/>
    </location>
</feature>
<proteinExistence type="predicted"/>
<dbReference type="InterPro" id="IPR015126">
    <property type="entry name" value="Mu_I-gamma"/>
</dbReference>
<dbReference type="GO" id="GO:0004803">
    <property type="term" value="F:transposase activity"/>
    <property type="evidence" value="ECO:0007669"/>
    <property type="project" value="InterPro"/>
</dbReference>
<dbReference type="InterPro" id="IPR015378">
    <property type="entry name" value="Transposase-like_Mu_C"/>
</dbReference>
<dbReference type="GO" id="GO:0006313">
    <property type="term" value="P:DNA transposition"/>
    <property type="evidence" value="ECO:0007669"/>
    <property type="project" value="InterPro"/>
</dbReference>
<dbReference type="InterPro" id="IPR004189">
    <property type="entry name" value="Phage_Mu_transposase"/>
</dbReference>
<dbReference type="GO" id="GO:0015074">
    <property type="term" value="P:DNA integration"/>
    <property type="evidence" value="ECO:0007669"/>
    <property type="project" value="InterPro"/>
</dbReference>
<dbReference type="Pfam" id="PF09039">
    <property type="entry name" value="HTH_Tnp_Mu_2"/>
    <property type="match status" value="1"/>
</dbReference>
<dbReference type="Proteomes" id="UP000032483">
    <property type="component" value="Unassembled WGS sequence"/>
</dbReference>
<gene>
    <name evidence="4" type="ORF">TQ39_06020</name>
</gene>
<keyword evidence="5" id="KW-1185">Reference proteome</keyword>
<dbReference type="SUPFAM" id="SSF50610">
    <property type="entry name" value="mu transposase, C-terminal domain"/>
    <property type="match status" value="1"/>
</dbReference>
<reference evidence="4" key="1">
    <citation type="submission" date="2015-02" db="EMBL/GenBank/DDBJ databases">
        <title>A novel member of the family Ruminococcaceae isolated from human feces.</title>
        <authorList>
            <person name="Shkoporov A.N."/>
            <person name="Chaplin A.V."/>
            <person name="Motuzova O.V."/>
            <person name="Kafarskaia L.I."/>
            <person name="Khokhlova E.V."/>
            <person name="Efimov B.A."/>
        </authorList>
    </citation>
    <scope>NUCLEOTIDE SEQUENCE [LARGE SCALE GENOMIC DNA]</scope>
    <source>
        <strain evidence="4">585-1</strain>
    </source>
</reference>
<dbReference type="Gene3D" id="1.10.10.60">
    <property type="entry name" value="Homeodomain-like"/>
    <property type="match status" value="1"/>
</dbReference>
<evidence type="ECO:0000313" key="4">
    <source>
        <dbReference type="EMBL" id="KJF40559.1"/>
    </source>
</evidence>